<dbReference type="AlphaFoldDB" id="A0A6A4V1J0"/>
<protein>
    <submittedName>
        <fullName evidence="2">Uncharacterized protein</fullName>
    </submittedName>
</protein>
<evidence type="ECO:0000313" key="3">
    <source>
        <dbReference type="Proteomes" id="UP000440578"/>
    </source>
</evidence>
<feature type="region of interest" description="Disordered" evidence="1">
    <location>
        <begin position="51"/>
        <end position="175"/>
    </location>
</feature>
<feature type="compositionally biased region" description="Low complexity" evidence="1">
    <location>
        <begin position="91"/>
        <end position="100"/>
    </location>
</feature>
<evidence type="ECO:0000313" key="2">
    <source>
        <dbReference type="EMBL" id="KAF0287763.1"/>
    </source>
</evidence>
<evidence type="ECO:0000256" key="1">
    <source>
        <dbReference type="SAM" id="MobiDB-lite"/>
    </source>
</evidence>
<name>A0A6A4V1J0_AMPAM</name>
<dbReference type="EMBL" id="VIIS01002168">
    <property type="protein sequence ID" value="KAF0287763.1"/>
    <property type="molecule type" value="Genomic_DNA"/>
</dbReference>
<organism evidence="2 3">
    <name type="scientific">Amphibalanus amphitrite</name>
    <name type="common">Striped barnacle</name>
    <name type="synonym">Balanus amphitrite</name>
    <dbReference type="NCBI Taxonomy" id="1232801"/>
    <lineage>
        <taxon>Eukaryota</taxon>
        <taxon>Metazoa</taxon>
        <taxon>Ecdysozoa</taxon>
        <taxon>Arthropoda</taxon>
        <taxon>Crustacea</taxon>
        <taxon>Multicrustacea</taxon>
        <taxon>Cirripedia</taxon>
        <taxon>Thoracica</taxon>
        <taxon>Thoracicalcarea</taxon>
        <taxon>Balanomorpha</taxon>
        <taxon>Balanoidea</taxon>
        <taxon>Balanidae</taxon>
        <taxon>Amphibalaninae</taxon>
        <taxon>Amphibalanus</taxon>
    </lineage>
</organism>
<comment type="caution">
    <text evidence="2">The sequence shown here is derived from an EMBL/GenBank/DDBJ whole genome shotgun (WGS) entry which is preliminary data.</text>
</comment>
<sequence>MLRALRCPVHSSVGLDAPCTPVPCALLDDGEDSCSEPDEALVRKLRLSAPLGRPTARRGESLDAANPMAGGIGYEKPSLYRQFSLQPPPAGAERPAAGAGLQAARTDLSLAERGKVGGGTSSSSSSTTSGEDELASALRQRDVRRYRALPARAPRSLSGSPAHEPPPASTEVRDE</sequence>
<feature type="compositionally biased region" description="Low complexity" evidence="1">
    <location>
        <begin position="148"/>
        <end position="158"/>
    </location>
</feature>
<dbReference type="Proteomes" id="UP000440578">
    <property type="component" value="Unassembled WGS sequence"/>
</dbReference>
<dbReference type="OrthoDB" id="5978493at2759"/>
<accession>A0A6A4V1J0</accession>
<reference evidence="2 3" key="1">
    <citation type="submission" date="2019-07" db="EMBL/GenBank/DDBJ databases">
        <title>Draft genome assembly of a fouling barnacle, Amphibalanus amphitrite (Darwin, 1854): The first reference genome for Thecostraca.</title>
        <authorList>
            <person name="Kim W."/>
        </authorList>
    </citation>
    <scope>NUCLEOTIDE SEQUENCE [LARGE SCALE GENOMIC DNA]</scope>
    <source>
        <strain evidence="2">SNU_AA5</strain>
        <tissue evidence="2">Soma without cirri and trophi</tissue>
    </source>
</reference>
<gene>
    <name evidence="2" type="ORF">FJT64_013844</name>
</gene>
<proteinExistence type="predicted"/>
<keyword evidence="3" id="KW-1185">Reference proteome</keyword>